<dbReference type="Proteomes" id="UP001046350">
    <property type="component" value="Chromosome"/>
</dbReference>
<feature type="transmembrane region" description="Helical" evidence="1">
    <location>
        <begin position="102"/>
        <end position="122"/>
    </location>
</feature>
<evidence type="ECO:0000313" key="3">
    <source>
        <dbReference type="Proteomes" id="UP001046350"/>
    </source>
</evidence>
<proteinExistence type="predicted"/>
<keyword evidence="3" id="KW-1185">Reference proteome</keyword>
<organism evidence="2 3">
    <name type="scientific">Pseudomonas fakonensis</name>
    <dbReference type="NCBI Taxonomy" id="2842355"/>
    <lineage>
        <taxon>Bacteria</taxon>
        <taxon>Pseudomonadati</taxon>
        <taxon>Pseudomonadota</taxon>
        <taxon>Gammaproteobacteria</taxon>
        <taxon>Pseudomonadales</taxon>
        <taxon>Pseudomonadaceae</taxon>
        <taxon>Pseudomonas</taxon>
    </lineage>
</organism>
<name>A0ABX8N6A0_9PSED</name>
<keyword evidence="1" id="KW-0472">Membrane</keyword>
<evidence type="ECO:0000313" key="2">
    <source>
        <dbReference type="EMBL" id="QXH51845.1"/>
    </source>
</evidence>
<protein>
    <submittedName>
        <fullName evidence="2">NAD synthetase</fullName>
    </submittedName>
</protein>
<sequence length="308" mass="33352">MTAFMPNPLGNTTQYLARQRLLALIDSQKLFKAVDADPGIVGAGVVWIDSDYNVITLREFQPICSLQPKRLILRETPRYLSPEQFKAKIETDPRESGVLWEAFNMGLACGSAYLGWLVMVNGTMAAPFTGGASLVLTVLGYAAAAAGTAQCGIGLVRTGFEMYDPSLNDALDGDDFYNDISWMLDVVALAGVVSTAKSTVQFILARKRATGQSWRQLTKALSRQQRKALATELLALEHPTLTARQLKLRQATGALPKRMTPTQVNTVTTTRIQDATGGVLGLVGSGLVRRGLSEVKGLAIGLYEEIKE</sequence>
<keyword evidence="1" id="KW-1133">Transmembrane helix</keyword>
<reference evidence="2" key="1">
    <citation type="journal article" date="2021" name="Microorganisms">
        <title>The Ever-Expanding Pseudomonas Genus: Description of 43 New Species and Partition of the Pseudomonas putida Group.</title>
        <authorList>
            <person name="Girard L."/>
            <person name="Lood C."/>
            <person name="Hofte M."/>
            <person name="Vandamme P."/>
            <person name="Rokni-Zadeh H."/>
            <person name="van Noort V."/>
            <person name="Lavigne R."/>
            <person name="De Mot R."/>
        </authorList>
    </citation>
    <scope>NUCLEOTIDE SEQUENCE</scope>
    <source>
        <strain evidence="2">COW40</strain>
    </source>
</reference>
<keyword evidence="1" id="KW-0812">Transmembrane</keyword>
<evidence type="ECO:0000256" key="1">
    <source>
        <dbReference type="SAM" id="Phobius"/>
    </source>
</evidence>
<dbReference type="RefSeq" id="WP_217841345.1">
    <property type="nucleotide sequence ID" value="NZ_CP077076.1"/>
</dbReference>
<feature type="transmembrane region" description="Helical" evidence="1">
    <location>
        <begin position="134"/>
        <end position="160"/>
    </location>
</feature>
<gene>
    <name evidence="2" type="ORF">KSS94_01470</name>
</gene>
<accession>A0ABX8N6A0</accession>
<dbReference type="EMBL" id="CP077076">
    <property type="protein sequence ID" value="QXH51845.1"/>
    <property type="molecule type" value="Genomic_DNA"/>
</dbReference>